<accession>X1RU98</accession>
<name>X1RU98_9ZZZZ</name>
<evidence type="ECO:0000313" key="2">
    <source>
        <dbReference type="EMBL" id="GAI59054.1"/>
    </source>
</evidence>
<dbReference type="EMBL" id="BARW01003921">
    <property type="protein sequence ID" value="GAI59054.1"/>
    <property type="molecule type" value="Genomic_DNA"/>
</dbReference>
<dbReference type="Pfam" id="PF20586">
    <property type="entry name" value="DUF6788"/>
    <property type="match status" value="1"/>
</dbReference>
<reference evidence="2" key="1">
    <citation type="journal article" date="2014" name="Front. Microbiol.">
        <title>High frequency of phylogenetically diverse reductive dehalogenase-homologous genes in deep subseafloor sedimentary metagenomes.</title>
        <authorList>
            <person name="Kawai M."/>
            <person name="Futagami T."/>
            <person name="Toyoda A."/>
            <person name="Takaki Y."/>
            <person name="Nishi S."/>
            <person name="Hori S."/>
            <person name="Arai W."/>
            <person name="Tsubouchi T."/>
            <person name="Morono Y."/>
            <person name="Uchiyama I."/>
            <person name="Ito T."/>
            <person name="Fujiyama A."/>
            <person name="Inagaki F."/>
            <person name="Takami H."/>
        </authorList>
    </citation>
    <scope>NUCLEOTIDE SEQUENCE</scope>
    <source>
        <strain evidence="2">Expedition CK06-06</strain>
    </source>
</reference>
<sequence>MIFGPYWFGYWQENGKQKGTYIGKELPESLKDMLERRFKKPGYKNYAWPGRRK</sequence>
<evidence type="ECO:0000259" key="1">
    <source>
        <dbReference type="Pfam" id="PF20586"/>
    </source>
</evidence>
<proteinExistence type="predicted"/>
<gene>
    <name evidence="2" type="ORF">S12H4_09591</name>
</gene>
<protein>
    <recommendedName>
        <fullName evidence="1">DUF6788 domain-containing protein</fullName>
    </recommendedName>
</protein>
<feature type="domain" description="DUF6788" evidence="1">
    <location>
        <begin position="4"/>
        <end position="31"/>
    </location>
</feature>
<comment type="caution">
    <text evidence="2">The sequence shown here is derived from an EMBL/GenBank/DDBJ whole genome shotgun (WGS) entry which is preliminary data.</text>
</comment>
<dbReference type="AlphaFoldDB" id="X1RU98"/>
<dbReference type="InterPro" id="IPR046738">
    <property type="entry name" value="DUF6788"/>
</dbReference>
<organism evidence="2">
    <name type="scientific">marine sediment metagenome</name>
    <dbReference type="NCBI Taxonomy" id="412755"/>
    <lineage>
        <taxon>unclassified sequences</taxon>
        <taxon>metagenomes</taxon>
        <taxon>ecological metagenomes</taxon>
    </lineage>
</organism>